<keyword evidence="1" id="KW-0472">Membrane</keyword>
<evidence type="ECO:0000256" key="1">
    <source>
        <dbReference type="SAM" id="Phobius"/>
    </source>
</evidence>
<feature type="transmembrane region" description="Helical" evidence="1">
    <location>
        <begin position="59"/>
        <end position="79"/>
    </location>
</feature>
<dbReference type="AlphaFoldDB" id="A0A6C0K8B4"/>
<organism evidence="2">
    <name type="scientific">viral metagenome</name>
    <dbReference type="NCBI Taxonomy" id="1070528"/>
    <lineage>
        <taxon>unclassified sequences</taxon>
        <taxon>metagenomes</taxon>
        <taxon>organismal metagenomes</taxon>
    </lineage>
</organism>
<keyword evidence="1" id="KW-0812">Transmembrane</keyword>
<sequence>MQQADSLRIRAPIVEIEVEEHGKISNTVVNTTSERIPTYILIFSMTNFSIFIYNGENIYLYFFILTAIIWTLSLLDVIYDTNTQQEVESQV</sequence>
<name>A0A6C0K8B4_9ZZZZ</name>
<keyword evidence="1" id="KW-1133">Transmembrane helix</keyword>
<protein>
    <submittedName>
        <fullName evidence="2">Uncharacterized protein</fullName>
    </submittedName>
</protein>
<dbReference type="EMBL" id="MN740811">
    <property type="protein sequence ID" value="QHU12917.1"/>
    <property type="molecule type" value="Genomic_DNA"/>
</dbReference>
<proteinExistence type="predicted"/>
<reference evidence="2" key="1">
    <citation type="journal article" date="2020" name="Nature">
        <title>Giant virus diversity and host interactions through global metagenomics.</title>
        <authorList>
            <person name="Schulz F."/>
            <person name="Roux S."/>
            <person name="Paez-Espino D."/>
            <person name="Jungbluth S."/>
            <person name="Walsh D.A."/>
            <person name="Denef V.J."/>
            <person name="McMahon K.D."/>
            <person name="Konstantinidis K.T."/>
            <person name="Eloe-Fadrosh E.A."/>
            <person name="Kyrpides N.C."/>
            <person name="Woyke T."/>
        </authorList>
    </citation>
    <scope>NUCLEOTIDE SEQUENCE</scope>
    <source>
        <strain evidence="2">GVMAG-S-1101172-89</strain>
    </source>
</reference>
<accession>A0A6C0K8B4</accession>
<evidence type="ECO:0000313" key="2">
    <source>
        <dbReference type="EMBL" id="QHU12917.1"/>
    </source>
</evidence>